<organism evidence="1 2">
    <name type="scientific">Yersinia massiliensis</name>
    <dbReference type="NCBI Taxonomy" id="419257"/>
    <lineage>
        <taxon>Bacteria</taxon>
        <taxon>Pseudomonadati</taxon>
        <taxon>Pseudomonadota</taxon>
        <taxon>Gammaproteobacteria</taxon>
        <taxon>Enterobacterales</taxon>
        <taxon>Yersiniaceae</taxon>
        <taxon>Yersinia</taxon>
    </lineage>
</organism>
<reference evidence="1" key="1">
    <citation type="submission" date="2020-03" db="EMBL/GenBank/DDBJ databases">
        <authorList>
            <person name="Kislichkina A."/>
            <person name="Dentovskaya S."/>
            <person name="Shaikhutdinov R."/>
            <person name="Ivanov S."/>
            <person name="Sizova A."/>
            <person name="Solomentsev V."/>
            <person name="Bogun A."/>
        </authorList>
    </citation>
    <scope>NUCLEOTIDE SEQUENCE</scope>
    <source>
        <strain evidence="1">SCPM-O-B-8025</strain>
    </source>
</reference>
<accession>A0AA91B6X7</accession>
<proteinExistence type="predicted"/>
<gene>
    <name evidence="1" type="ORF">HB980_06630</name>
</gene>
<dbReference type="AlphaFoldDB" id="A0AA91B6X7"/>
<sequence length="74" mass="8446">MRKLRCTEHQIIAVLNLSKPDEQSTLCATKLLALELWDEEAYQGKITKSNSQQALTLYTFHPAQLFSSFFSTLP</sequence>
<comment type="caution">
    <text evidence="1">The sequence shown here is derived from an EMBL/GenBank/DDBJ whole genome shotgun (WGS) entry which is preliminary data.</text>
</comment>
<evidence type="ECO:0000313" key="1">
    <source>
        <dbReference type="EMBL" id="NIL26227.1"/>
    </source>
</evidence>
<dbReference type="EMBL" id="JAASAN010000002">
    <property type="protein sequence ID" value="NIL26227.1"/>
    <property type="molecule type" value="Genomic_DNA"/>
</dbReference>
<evidence type="ECO:0000313" key="2">
    <source>
        <dbReference type="Proteomes" id="UP000698240"/>
    </source>
</evidence>
<name>A0AA91B6X7_9GAMM</name>
<dbReference type="Proteomes" id="UP000698240">
    <property type="component" value="Unassembled WGS sequence"/>
</dbReference>
<protein>
    <submittedName>
        <fullName evidence="1">Uncharacterized protein</fullName>
    </submittedName>
</protein>